<evidence type="ECO:0000256" key="1">
    <source>
        <dbReference type="ARBA" id="ARBA00004275"/>
    </source>
</evidence>
<dbReference type="SMART" id="SM00822">
    <property type="entry name" value="PKS_KR"/>
    <property type="match status" value="1"/>
</dbReference>
<keyword evidence="25" id="KW-1185">Reference proteome</keyword>
<evidence type="ECO:0000256" key="16">
    <source>
        <dbReference type="ARBA" id="ARBA00047570"/>
    </source>
</evidence>
<comment type="subcellular location">
    <subcellularLocation>
        <location evidence="1">Peroxisome</location>
    </subcellularLocation>
</comment>
<keyword evidence="7" id="KW-0521">NADP</keyword>
<comment type="catalytic activity">
    <reaction evidence="19">
        <text>a (2E)-enoyl-CoA + NADPH + H(+) = a 2,3-saturated acyl-CoA + NADP(+)</text>
        <dbReference type="Rhea" id="RHEA:33763"/>
        <dbReference type="ChEBI" id="CHEBI:15378"/>
        <dbReference type="ChEBI" id="CHEBI:57783"/>
        <dbReference type="ChEBI" id="CHEBI:58349"/>
        <dbReference type="ChEBI" id="CHEBI:58856"/>
        <dbReference type="ChEBI" id="CHEBI:65111"/>
        <dbReference type="EC" id="1.3.1.38"/>
    </reaction>
    <physiologicalReaction direction="left-to-right" evidence="19">
        <dbReference type="Rhea" id="RHEA:33764"/>
    </physiologicalReaction>
</comment>
<dbReference type="GO" id="GO:0019166">
    <property type="term" value="F:trans-2-enoyl-CoA reductase (NADPH) activity"/>
    <property type="evidence" value="ECO:0007669"/>
    <property type="project" value="UniProtKB-EC"/>
</dbReference>
<dbReference type="InterPro" id="IPR002347">
    <property type="entry name" value="SDR_fam"/>
</dbReference>
<dbReference type="EC" id="1.3.1.38" evidence="14"/>
<evidence type="ECO:0000256" key="7">
    <source>
        <dbReference type="ARBA" id="ARBA00022857"/>
    </source>
</evidence>
<keyword evidence="11" id="KW-0275">Fatty acid biosynthesis</keyword>
<evidence type="ECO:0000256" key="4">
    <source>
        <dbReference type="ARBA" id="ARBA00022516"/>
    </source>
</evidence>
<evidence type="ECO:0000256" key="2">
    <source>
        <dbReference type="ARBA" id="ARBA00005189"/>
    </source>
</evidence>
<dbReference type="STRING" id="490188.SAMN04488068_3315"/>
<evidence type="ECO:0000256" key="12">
    <source>
        <dbReference type="ARBA" id="ARBA00037124"/>
    </source>
</evidence>
<dbReference type="EMBL" id="FQWZ01000009">
    <property type="protein sequence ID" value="SHH33170.1"/>
    <property type="molecule type" value="Genomic_DNA"/>
</dbReference>
<comment type="pathway">
    <text evidence="2">Lipid metabolism.</text>
</comment>
<evidence type="ECO:0000256" key="22">
    <source>
        <dbReference type="SAM" id="MobiDB-lite"/>
    </source>
</evidence>
<evidence type="ECO:0000259" key="23">
    <source>
        <dbReference type="SMART" id="SM00822"/>
    </source>
</evidence>
<evidence type="ECO:0000256" key="13">
    <source>
        <dbReference type="ARBA" id="ARBA00038622"/>
    </source>
</evidence>
<comment type="catalytic activity">
    <reaction evidence="17">
        <text>(2E)-tetradecenoyl-CoA + NADPH + H(+) = tetradecanoyl-CoA + NADP(+)</text>
        <dbReference type="Rhea" id="RHEA:44968"/>
        <dbReference type="ChEBI" id="CHEBI:15378"/>
        <dbReference type="ChEBI" id="CHEBI:57385"/>
        <dbReference type="ChEBI" id="CHEBI:57783"/>
        <dbReference type="ChEBI" id="CHEBI:58349"/>
        <dbReference type="ChEBI" id="CHEBI:61405"/>
    </reaction>
    <physiologicalReaction direction="left-to-right" evidence="17">
        <dbReference type="Rhea" id="RHEA:44969"/>
    </physiologicalReaction>
</comment>
<comment type="catalytic activity">
    <reaction evidence="20">
        <text>(2E)-decenoyl-CoA + NADPH + H(+) = decanoyl-CoA + NADP(+)</text>
        <dbReference type="Rhea" id="RHEA:44960"/>
        <dbReference type="ChEBI" id="CHEBI:15378"/>
        <dbReference type="ChEBI" id="CHEBI:57783"/>
        <dbReference type="ChEBI" id="CHEBI:58349"/>
        <dbReference type="ChEBI" id="CHEBI:61406"/>
        <dbReference type="ChEBI" id="CHEBI:61430"/>
    </reaction>
    <physiologicalReaction direction="left-to-right" evidence="20">
        <dbReference type="Rhea" id="RHEA:44961"/>
    </physiologicalReaction>
</comment>
<dbReference type="RefSeq" id="WP_072899465.1">
    <property type="nucleotide sequence ID" value="NZ_FQWZ01000009.1"/>
</dbReference>
<dbReference type="InterPro" id="IPR057326">
    <property type="entry name" value="KR_dom"/>
</dbReference>
<organism evidence="24 25">
    <name type="scientific">Hydrocarboniphaga daqingensis</name>
    <dbReference type="NCBI Taxonomy" id="490188"/>
    <lineage>
        <taxon>Bacteria</taxon>
        <taxon>Pseudomonadati</taxon>
        <taxon>Pseudomonadota</taxon>
        <taxon>Gammaproteobacteria</taxon>
        <taxon>Nevskiales</taxon>
        <taxon>Nevskiaceae</taxon>
        <taxon>Hydrocarboniphaga</taxon>
    </lineage>
</organism>
<evidence type="ECO:0000256" key="20">
    <source>
        <dbReference type="ARBA" id="ARBA00049386"/>
    </source>
</evidence>
<keyword evidence="10" id="KW-0576">Peroxisome</keyword>
<keyword evidence="8" id="KW-0560">Oxidoreductase</keyword>
<keyword evidence="6" id="KW-0276">Fatty acid metabolism</keyword>
<evidence type="ECO:0000256" key="5">
    <source>
        <dbReference type="ARBA" id="ARBA00022553"/>
    </source>
</evidence>
<evidence type="ECO:0000256" key="10">
    <source>
        <dbReference type="ARBA" id="ARBA00023140"/>
    </source>
</evidence>
<proteinExistence type="inferred from homology"/>
<dbReference type="AlphaFoldDB" id="A0A1M5S406"/>
<feature type="domain" description="Ketoreductase" evidence="23">
    <location>
        <begin position="16"/>
        <end position="154"/>
    </location>
</feature>
<reference evidence="24 25" key="1">
    <citation type="submission" date="2016-11" db="EMBL/GenBank/DDBJ databases">
        <authorList>
            <person name="Jaros S."/>
            <person name="Januszkiewicz K."/>
            <person name="Wedrychowicz H."/>
        </authorList>
    </citation>
    <scope>NUCLEOTIDE SEQUENCE [LARGE SCALE GENOMIC DNA]</scope>
    <source>
        <strain evidence="24 25">CGMCC 1.7049</strain>
    </source>
</reference>
<evidence type="ECO:0000256" key="6">
    <source>
        <dbReference type="ARBA" id="ARBA00022832"/>
    </source>
</evidence>
<keyword evidence="5" id="KW-0597">Phosphoprotein</keyword>
<comment type="catalytic activity">
    <reaction evidence="18">
        <text>(2E)-hexenoyl-CoA + NADPH + H(+) = hexanoyl-CoA + NADP(+)</text>
        <dbReference type="Rhea" id="RHEA:44956"/>
        <dbReference type="ChEBI" id="CHEBI:15378"/>
        <dbReference type="ChEBI" id="CHEBI:57783"/>
        <dbReference type="ChEBI" id="CHEBI:58349"/>
        <dbReference type="ChEBI" id="CHEBI:62077"/>
        <dbReference type="ChEBI" id="CHEBI:62620"/>
    </reaction>
    <physiologicalReaction direction="left-to-right" evidence="18">
        <dbReference type="Rhea" id="RHEA:44957"/>
    </physiologicalReaction>
</comment>
<sequence length="296" mass="30339">MSGYRSVFAPGLFAGRTYIVTGGGSGIGRCTAHELAALGAHVIVTGRKTEKLSATVDEIVADGGSASMAAFDIRDEDAVKLAVKTMLDERDGAIHGLVNNAGGQFPSPAQAISKKGFEAVLGANLTGGFLMARELYLRCFAKRGGSIVNMIADMWGGMPAMAHSGAARAGMMNLTQTVAVEWAASGTRVNAVAPGFVASSGMDAYDPAFSSVVLPQMAAAIPLGRLANEAEVSAAIVFLLSDAASFVSGATLTIDGAASCNTKLFPLAGKPSTTPYGGFHRERPPAALEALKPKAR</sequence>
<comment type="similarity">
    <text evidence="3">Belongs to the short-chain dehydrogenases/reductases (SDR) family.</text>
</comment>
<evidence type="ECO:0000256" key="17">
    <source>
        <dbReference type="ARBA" id="ARBA00048686"/>
    </source>
</evidence>
<evidence type="ECO:0000256" key="9">
    <source>
        <dbReference type="ARBA" id="ARBA00023098"/>
    </source>
</evidence>
<dbReference type="GO" id="GO:0006633">
    <property type="term" value="P:fatty acid biosynthetic process"/>
    <property type="evidence" value="ECO:0007669"/>
    <property type="project" value="UniProtKB-KW"/>
</dbReference>
<evidence type="ECO:0000256" key="3">
    <source>
        <dbReference type="ARBA" id="ARBA00006484"/>
    </source>
</evidence>
<dbReference type="Proteomes" id="UP000199758">
    <property type="component" value="Unassembled WGS sequence"/>
</dbReference>
<evidence type="ECO:0000256" key="21">
    <source>
        <dbReference type="ARBA" id="ARBA00049559"/>
    </source>
</evidence>
<keyword evidence="4" id="KW-0444">Lipid biosynthesis</keyword>
<gene>
    <name evidence="24" type="ORF">SAMN04488068_3315</name>
</gene>
<comment type="catalytic activity">
    <reaction evidence="16">
        <text>(2E)-dodecenoyl-CoA + NADPH + H(+) = dodecanoyl-CoA + NADP(+)</text>
        <dbReference type="Rhea" id="RHEA:44964"/>
        <dbReference type="ChEBI" id="CHEBI:15378"/>
        <dbReference type="ChEBI" id="CHEBI:57330"/>
        <dbReference type="ChEBI" id="CHEBI:57375"/>
        <dbReference type="ChEBI" id="CHEBI:57783"/>
        <dbReference type="ChEBI" id="CHEBI:58349"/>
    </reaction>
    <physiologicalReaction direction="left-to-right" evidence="16">
        <dbReference type="Rhea" id="RHEA:44965"/>
    </physiologicalReaction>
</comment>
<evidence type="ECO:0000256" key="11">
    <source>
        <dbReference type="ARBA" id="ARBA00023160"/>
    </source>
</evidence>
<dbReference type="Gene3D" id="3.40.50.720">
    <property type="entry name" value="NAD(P)-binding Rossmann-like Domain"/>
    <property type="match status" value="1"/>
</dbReference>
<dbReference type="PANTHER" id="PTHR24317:SF7">
    <property type="entry name" value="PEROXISOMAL TRANS-2-ENOYL-COA REDUCTASE"/>
    <property type="match status" value="1"/>
</dbReference>
<evidence type="ECO:0000256" key="15">
    <source>
        <dbReference type="ARBA" id="ARBA00041063"/>
    </source>
</evidence>
<dbReference type="InterPro" id="IPR052388">
    <property type="entry name" value="Peroxisomal_t2-enoyl-CoA_red"/>
</dbReference>
<dbReference type="InterPro" id="IPR036291">
    <property type="entry name" value="NAD(P)-bd_dom_sf"/>
</dbReference>
<dbReference type="Pfam" id="PF13561">
    <property type="entry name" value="adh_short_C2"/>
    <property type="match status" value="1"/>
</dbReference>
<dbReference type="PRINTS" id="PR00081">
    <property type="entry name" value="GDHRDH"/>
</dbReference>
<evidence type="ECO:0000256" key="8">
    <source>
        <dbReference type="ARBA" id="ARBA00023002"/>
    </source>
</evidence>
<evidence type="ECO:0000256" key="14">
    <source>
        <dbReference type="ARBA" id="ARBA00038849"/>
    </source>
</evidence>
<comment type="catalytic activity">
    <reaction evidence="21">
        <text>(2E)-octenoyl-CoA + NADPH + H(+) = octanoyl-CoA + NADP(+)</text>
        <dbReference type="Rhea" id="RHEA:44952"/>
        <dbReference type="ChEBI" id="CHEBI:15378"/>
        <dbReference type="ChEBI" id="CHEBI:57386"/>
        <dbReference type="ChEBI" id="CHEBI:57783"/>
        <dbReference type="ChEBI" id="CHEBI:58349"/>
        <dbReference type="ChEBI" id="CHEBI:62242"/>
    </reaction>
    <physiologicalReaction direction="left-to-right" evidence="21">
        <dbReference type="Rhea" id="RHEA:44953"/>
    </physiologicalReaction>
</comment>
<evidence type="ECO:0000313" key="24">
    <source>
        <dbReference type="EMBL" id="SHH33170.1"/>
    </source>
</evidence>
<evidence type="ECO:0000256" key="19">
    <source>
        <dbReference type="ARBA" id="ARBA00049251"/>
    </source>
</evidence>
<dbReference type="PANTHER" id="PTHR24317">
    <property type="entry name" value="PEROXISOMAL TRANS-2-ENOYL-COA REDUCTASE"/>
    <property type="match status" value="1"/>
</dbReference>
<accession>A0A1M5S406</accession>
<dbReference type="OrthoDB" id="9789398at2"/>
<comment type="function">
    <text evidence="12">Participates in chain elongation of fatty acids. Catalyzes the reduction of trans-2-enoyl-CoAs of varying chain lengths from 6:1 to 16:1, having maximum activity with 10:1 CoA. Has no 2,4-dienoyl-CoA reductase activity.</text>
</comment>
<feature type="region of interest" description="Disordered" evidence="22">
    <location>
        <begin position="275"/>
        <end position="296"/>
    </location>
</feature>
<keyword evidence="9" id="KW-0443">Lipid metabolism</keyword>
<dbReference type="FunFam" id="3.40.50.720:FF:000084">
    <property type="entry name" value="Short-chain dehydrogenase reductase"/>
    <property type="match status" value="1"/>
</dbReference>
<evidence type="ECO:0000256" key="18">
    <source>
        <dbReference type="ARBA" id="ARBA00049108"/>
    </source>
</evidence>
<dbReference type="SUPFAM" id="SSF51735">
    <property type="entry name" value="NAD(P)-binding Rossmann-fold domains"/>
    <property type="match status" value="1"/>
</dbReference>
<evidence type="ECO:0000313" key="25">
    <source>
        <dbReference type="Proteomes" id="UP000199758"/>
    </source>
</evidence>
<comment type="subunit">
    <text evidence="13">Interacts with PEX5, probably required to target it into peroxisomes.</text>
</comment>
<name>A0A1M5S406_9GAMM</name>
<protein>
    <recommendedName>
        <fullName evidence="15">Peroxisomal trans-2-enoyl-CoA reductase</fullName>
        <ecNumber evidence="14">1.3.1.38</ecNumber>
    </recommendedName>
</protein>